<reference evidence="2" key="1">
    <citation type="submission" date="2018-11" db="EMBL/GenBank/DDBJ databases">
        <authorList>
            <consortium name="Pathogen Informatics"/>
        </authorList>
    </citation>
    <scope>NUCLEOTIDE SEQUENCE</scope>
</reference>
<dbReference type="Proteomes" id="UP000784294">
    <property type="component" value="Unassembled WGS sequence"/>
</dbReference>
<dbReference type="EMBL" id="CAAALY010033434">
    <property type="protein sequence ID" value="VEL17616.1"/>
    <property type="molecule type" value="Genomic_DNA"/>
</dbReference>
<name>A0A448WQH5_9PLAT</name>
<evidence type="ECO:0000313" key="2">
    <source>
        <dbReference type="EMBL" id="VEL17616.1"/>
    </source>
</evidence>
<protein>
    <submittedName>
        <fullName evidence="2">Uncharacterized protein</fullName>
    </submittedName>
</protein>
<dbReference type="AlphaFoldDB" id="A0A448WQH5"/>
<organism evidence="2 3">
    <name type="scientific">Protopolystoma xenopodis</name>
    <dbReference type="NCBI Taxonomy" id="117903"/>
    <lineage>
        <taxon>Eukaryota</taxon>
        <taxon>Metazoa</taxon>
        <taxon>Spiralia</taxon>
        <taxon>Lophotrochozoa</taxon>
        <taxon>Platyhelminthes</taxon>
        <taxon>Monogenea</taxon>
        <taxon>Polyopisthocotylea</taxon>
        <taxon>Polystomatidea</taxon>
        <taxon>Polystomatidae</taxon>
        <taxon>Protopolystoma</taxon>
    </lineage>
</organism>
<keyword evidence="3" id="KW-1185">Reference proteome</keyword>
<accession>A0A448WQH5</accession>
<evidence type="ECO:0000256" key="1">
    <source>
        <dbReference type="SAM" id="MobiDB-lite"/>
    </source>
</evidence>
<gene>
    <name evidence="2" type="ORF">PXEA_LOCUS11056</name>
</gene>
<proteinExistence type="predicted"/>
<feature type="compositionally biased region" description="Polar residues" evidence="1">
    <location>
        <begin position="25"/>
        <end position="44"/>
    </location>
</feature>
<evidence type="ECO:0000313" key="3">
    <source>
        <dbReference type="Proteomes" id="UP000784294"/>
    </source>
</evidence>
<comment type="caution">
    <text evidence="2">The sequence shown here is derived from an EMBL/GenBank/DDBJ whole genome shotgun (WGS) entry which is preliminary data.</text>
</comment>
<feature type="region of interest" description="Disordered" evidence="1">
    <location>
        <begin position="1"/>
        <end position="49"/>
    </location>
</feature>
<sequence length="391" mass="41445">MGPTHDLSVYRGPTSCRMPILNPPANYSQPTDNQSPMSQISPKQKAQLDDTIHEPQLLHQRHHPSPHRSSQHHNRLMKMCKQAGSQLPTPYPTGFSTGIQGVYQQNGFLSSNGLPAHILSMAHSSSHFSDNSVSNFITSSAGPCSSGCDYSHSDSLNTFTATQQLQRPYMNGFIKSQTPSYLGFMPTTATASIADSSGTVGTGDALIESEDAFLSMLRQQAKANTSSVQLGSLLAATASASSVAMSICPSTLSTSSSAFSTELRNNSLSSDYKFHSGGGNFSPTPLHHLGAPGQMVSGCPSERFLESLLVPGCSGLESELGPVTSGGAESLGARLTKRERFMSELDLTASVEDCCTSLGSLSAVNGSANAVDRRRRRDMLTSSLLSSVLSE</sequence>